<proteinExistence type="predicted"/>
<dbReference type="Gene3D" id="3.20.20.190">
    <property type="entry name" value="Phosphatidylinositol (PI) phosphodiesterase"/>
    <property type="match status" value="1"/>
</dbReference>
<dbReference type="Gene3D" id="2.60.40.1210">
    <property type="entry name" value="Cellobiose dehydrogenase, cytochrome domain"/>
    <property type="match status" value="1"/>
</dbReference>
<reference evidence="3" key="1">
    <citation type="submission" date="2023-03" db="EMBL/GenBank/DDBJ databases">
        <title>Massive genome expansion in bonnet fungi (Mycena s.s.) driven by repeated elements and novel gene families across ecological guilds.</title>
        <authorList>
            <consortium name="Lawrence Berkeley National Laboratory"/>
            <person name="Harder C.B."/>
            <person name="Miyauchi S."/>
            <person name="Viragh M."/>
            <person name="Kuo A."/>
            <person name="Thoen E."/>
            <person name="Andreopoulos B."/>
            <person name="Lu D."/>
            <person name="Skrede I."/>
            <person name="Drula E."/>
            <person name="Henrissat B."/>
            <person name="Morin E."/>
            <person name="Kohler A."/>
            <person name="Barry K."/>
            <person name="LaButti K."/>
            <person name="Morin E."/>
            <person name="Salamov A."/>
            <person name="Lipzen A."/>
            <person name="Mereny Z."/>
            <person name="Hegedus B."/>
            <person name="Baldrian P."/>
            <person name="Stursova M."/>
            <person name="Weitz H."/>
            <person name="Taylor A."/>
            <person name="Grigoriev I.V."/>
            <person name="Nagy L.G."/>
            <person name="Martin F."/>
            <person name="Kauserud H."/>
        </authorList>
    </citation>
    <scope>NUCLEOTIDE SEQUENCE</scope>
    <source>
        <strain evidence="3">CBHHK200</strain>
    </source>
</reference>
<accession>A0AAD6T8P5</accession>
<dbReference type="PROSITE" id="PS50007">
    <property type="entry name" value="PIPLC_X_DOMAIN"/>
    <property type="match status" value="1"/>
</dbReference>
<dbReference type="Pfam" id="PF16010">
    <property type="entry name" value="CDH-cyt"/>
    <property type="match status" value="1"/>
</dbReference>
<feature type="domain" description="Phosphatidylinositol-specific phospholipase C X" evidence="1">
    <location>
        <begin position="523"/>
        <end position="654"/>
    </location>
</feature>
<dbReference type="PANTHER" id="PTHR13593:SF113">
    <property type="entry name" value="SI:DKEY-266F7.9"/>
    <property type="match status" value="1"/>
</dbReference>
<evidence type="ECO:0000259" key="1">
    <source>
        <dbReference type="SMART" id="SM00148"/>
    </source>
</evidence>
<name>A0AAD6T8P5_9AGAR</name>
<dbReference type="SMART" id="SM00148">
    <property type="entry name" value="PLCXc"/>
    <property type="match status" value="1"/>
</dbReference>
<feature type="domain" description="DOMON" evidence="2">
    <location>
        <begin position="88"/>
        <end position="173"/>
    </location>
</feature>
<keyword evidence="4" id="KW-1185">Reference proteome</keyword>
<sequence length="812" mass="89015">MSVVRYNPIEEHPNSPTMKLGIFSSLLTTASIVGCVSSQTPIQYIADEVQFTGIVENSHGVTYGFILPNASGVPEFVGQVVAPLENKWVGVALGGPNSLMVVAWQNDSSIYSSPRFVDSQYQATEYDSANISTIDCAVNETHWTWTYRCENCTEWPGGSLDTKGSQEMTWLVGLTEVDTPDMENSTLSQYSALGQWEQNLLESQNDNYTIVLDNYLATTATDWTKAPMFPNGVGQSKAKPALASHLDQLFASGVTSSSTNNLWYAKGNNVAWDQKTTMITETSQDGPALMDFGGTLHLVFPEKTSGKLVHLQYNDNIAAWDRRTIITNATTSRQAALTVFGGALVCAYYDPSDHNRLHVGAWDPQTGWGTFQNLGGETWGTPSLYTDGSDTDIYLLFPANNNGRKILGMTTTRVNGAWISAGAPDESSAFGTSATQFTDQAMMGFQSNNGQGQLMVSFYNGSSWLPHERVNSETTSHTPSLAMLGGTLNCIFSSHNSDNVVLRATRPMLAYPLDSWMKHLNGDLYMSQLSIPGTHDSAAITIVPDTETQTMTISQQLNAGIRFFDLRCILFENELFMAHGFLIQEMYNWFAVNSNHLFEALVVSIKREKPDEFSNIQFDEAVYDRIQSHSATWRIDDTIPTLGQLRGRIQLFRRYSLESNNSAFDIGLDASMWPDNNVSFVIPVTNGTLVIEDHYNYDKVVGFLAVVANKTSIVKSALNAAIADPSPANWHISFSSATNNPDHSPHAFATGGTQRSTIPWVYVPGLNQNLLGFVNPMLLSGGQRPKIGTVLMDFPESPSGGSLIASIIDLNG</sequence>
<evidence type="ECO:0000313" key="4">
    <source>
        <dbReference type="Proteomes" id="UP001218188"/>
    </source>
</evidence>
<dbReference type="SUPFAM" id="SSF51695">
    <property type="entry name" value="PLC-like phosphodiesterases"/>
    <property type="match status" value="1"/>
</dbReference>
<dbReference type="EMBL" id="JARJCM010000014">
    <property type="protein sequence ID" value="KAJ7041899.1"/>
    <property type="molecule type" value="Genomic_DNA"/>
</dbReference>
<dbReference type="InterPro" id="IPR017946">
    <property type="entry name" value="PLC-like_Pdiesterase_TIM-brl"/>
</dbReference>
<protein>
    <submittedName>
        <fullName evidence="3">PLC-like phosphodiesterase</fullName>
    </submittedName>
</protein>
<dbReference type="SUPFAM" id="SSF49344">
    <property type="entry name" value="CBD9-like"/>
    <property type="match status" value="1"/>
</dbReference>
<dbReference type="SMART" id="SM00664">
    <property type="entry name" value="DoH"/>
    <property type="match status" value="1"/>
</dbReference>
<evidence type="ECO:0000313" key="3">
    <source>
        <dbReference type="EMBL" id="KAJ7041899.1"/>
    </source>
</evidence>
<dbReference type="PANTHER" id="PTHR13593">
    <property type="match status" value="1"/>
</dbReference>
<dbReference type="InterPro" id="IPR015920">
    <property type="entry name" value="Cellobiose_DH-like_cyt"/>
</dbReference>
<dbReference type="CDD" id="cd09630">
    <property type="entry name" value="CDH_like_cytochrome"/>
    <property type="match status" value="1"/>
</dbReference>
<evidence type="ECO:0000259" key="2">
    <source>
        <dbReference type="SMART" id="SM00664"/>
    </source>
</evidence>
<dbReference type="GO" id="GO:0008081">
    <property type="term" value="F:phosphoric diester hydrolase activity"/>
    <property type="evidence" value="ECO:0007669"/>
    <property type="project" value="InterPro"/>
</dbReference>
<dbReference type="InterPro" id="IPR051057">
    <property type="entry name" value="PI-PLC_domain"/>
</dbReference>
<comment type="caution">
    <text evidence="3">The sequence shown here is derived from an EMBL/GenBank/DDBJ whole genome shotgun (WGS) entry which is preliminary data.</text>
</comment>
<dbReference type="Proteomes" id="UP001218188">
    <property type="component" value="Unassembled WGS sequence"/>
</dbReference>
<dbReference type="InterPro" id="IPR000909">
    <property type="entry name" value="PLipase_C_PInositol-sp_X_dom"/>
</dbReference>
<dbReference type="InterPro" id="IPR005018">
    <property type="entry name" value="DOMON_domain"/>
</dbReference>
<gene>
    <name evidence="3" type="ORF">C8F04DRAFT_1390794</name>
</gene>
<dbReference type="AlphaFoldDB" id="A0AAD6T8P5"/>
<dbReference type="PROSITE" id="PS51257">
    <property type="entry name" value="PROKAR_LIPOPROTEIN"/>
    <property type="match status" value="1"/>
</dbReference>
<dbReference type="SUPFAM" id="SSF89372">
    <property type="entry name" value="Fucose-specific lectin"/>
    <property type="match status" value="2"/>
</dbReference>
<organism evidence="3 4">
    <name type="scientific">Mycena alexandri</name>
    <dbReference type="NCBI Taxonomy" id="1745969"/>
    <lineage>
        <taxon>Eukaryota</taxon>
        <taxon>Fungi</taxon>
        <taxon>Dikarya</taxon>
        <taxon>Basidiomycota</taxon>
        <taxon>Agaricomycotina</taxon>
        <taxon>Agaricomycetes</taxon>
        <taxon>Agaricomycetidae</taxon>
        <taxon>Agaricales</taxon>
        <taxon>Marasmiineae</taxon>
        <taxon>Mycenaceae</taxon>
        <taxon>Mycena</taxon>
    </lineage>
</organism>
<dbReference type="GO" id="GO:0006629">
    <property type="term" value="P:lipid metabolic process"/>
    <property type="evidence" value="ECO:0007669"/>
    <property type="project" value="InterPro"/>
</dbReference>